<feature type="compositionally biased region" description="Low complexity" evidence="1">
    <location>
        <begin position="1"/>
        <end position="17"/>
    </location>
</feature>
<protein>
    <recommendedName>
        <fullName evidence="2">DUF2293 domain-containing protein</fullName>
    </recommendedName>
</protein>
<feature type="region of interest" description="Disordered" evidence="1">
    <location>
        <begin position="1"/>
        <end position="32"/>
    </location>
</feature>
<dbReference type="eggNOG" id="ENOG502SQ7Q">
    <property type="taxonomic scope" value="Eukaryota"/>
</dbReference>
<gene>
    <name evidence="3" type="ORF">SEPMUDRAFT_145746</name>
</gene>
<keyword evidence="4" id="KW-1185">Reference proteome</keyword>
<name>N1QH57_SPHMS</name>
<dbReference type="InterPro" id="IPR018744">
    <property type="entry name" value="DUF2293"/>
</dbReference>
<dbReference type="GeneID" id="27900380"/>
<dbReference type="OrthoDB" id="5288828at2759"/>
<proteinExistence type="predicted"/>
<sequence length="697" mass="78023">MTASTARASSAQPASAARGILKRREKPYKTEQSRIVARRRKLDLHMTYMAAPPGFQFLPVGTPDLADRCKELSRQRGLPVNVVNAKPVSFSATDPGKISHHIHRIGYHFRSDVVDDACHELGYTYSKKRFVREADLQAQYENSRLARAMARHGFAWDQEPVKQENTEQVREAIKELFPRIPDQDLSAILERAWAQGTSRVGTNTNIELPRRVQLATIARIRHHYTDYDRLLRAFEWKEARAMVEPICLKKLIEWRGENEDDDDNEFEEIVRETIVIDDDDDVEPLQRASRTDDEDSTAEIDQGYASDTSLEISHKPAAVEDLGAEIHDERSRKFLDRHQPPPRNVQQRHIDVRQKIGLAREQMRKAPVQNQNVVHVHVPHDQIDGDTIMIEGQRFRKVPPPVEVHRSPVYYAAPQLSPQGITPGSPYGPPQQYPTQQLHSRPAAPSNGYAPHDQPVASIEPQDDLRRKAMASASALQHNGYASGHRSRPASPQGLSGKRRRLDTNGHNGVQPHAQPQYTSPTDRTYRLAETYIGSPILASKTRPRSADCGSPRADDHRPSTRGAPLPPSSYVAQQPLVRINDDPHRTGNGISSHMVSRSGFVDAQVAPIQYAPLSQHHTGHKGHLPRPPPGEEYYVQSGTRPATRVVYVESPQAGYGLPQPQHGAPAAVQPAHVNVAAKYAPPIAGDYAPQRYYYPG</sequence>
<dbReference type="Proteomes" id="UP000016931">
    <property type="component" value="Unassembled WGS sequence"/>
</dbReference>
<feature type="region of interest" description="Disordered" evidence="1">
    <location>
        <begin position="415"/>
        <end position="522"/>
    </location>
</feature>
<evidence type="ECO:0000256" key="1">
    <source>
        <dbReference type="SAM" id="MobiDB-lite"/>
    </source>
</evidence>
<dbReference type="HOGENOM" id="CLU_395457_0_0_1"/>
<feature type="region of interest" description="Disordered" evidence="1">
    <location>
        <begin position="535"/>
        <end position="570"/>
    </location>
</feature>
<dbReference type="PANTHER" id="PTHR38113:SF1">
    <property type="entry name" value="DUF2293 DOMAIN-CONTAINING PROTEIN"/>
    <property type="match status" value="1"/>
</dbReference>
<reference evidence="3 4" key="1">
    <citation type="journal article" date="2012" name="PLoS Pathog.">
        <title>Diverse lifestyles and strategies of plant pathogenesis encoded in the genomes of eighteen Dothideomycetes fungi.</title>
        <authorList>
            <person name="Ohm R.A."/>
            <person name="Feau N."/>
            <person name="Henrissat B."/>
            <person name="Schoch C.L."/>
            <person name="Horwitz B.A."/>
            <person name="Barry K.W."/>
            <person name="Condon B.J."/>
            <person name="Copeland A.C."/>
            <person name="Dhillon B."/>
            <person name="Glaser F."/>
            <person name="Hesse C.N."/>
            <person name="Kosti I."/>
            <person name="LaButti K."/>
            <person name="Lindquist E.A."/>
            <person name="Lucas S."/>
            <person name="Salamov A.A."/>
            <person name="Bradshaw R.E."/>
            <person name="Ciuffetti L."/>
            <person name="Hamelin R.C."/>
            <person name="Kema G.H.J."/>
            <person name="Lawrence C."/>
            <person name="Scott J.A."/>
            <person name="Spatafora J.W."/>
            <person name="Turgeon B.G."/>
            <person name="de Wit P.J.G.M."/>
            <person name="Zhong S."/>
            <person name="Goodwin S.B."/>
            <person name="Grigoriev I.V."/>
        </authorList>
    </citation>
    <scope>NUCLEOTIDE SEQUENCE [LARGE SCALE GENOMIC DNA]</scope>
    <source>
        <strain evidence="3 4">SO2202</strain>
    </source>
</reference>
<feature type="domain" description="DUF2293" evidence="2">
    <location>
        <begin position="172"/>
        <end position="255"/>
    </location>
</feature>
<organism evidence="3 4">
    <name type="scientific">Sphaerulina musiva (strain SO2202)</name>
    <name type="common">Poplar stem canker fungus</name>
    <name type="synonym">Septoria musiva</name>
    <dbReference type="NCBI Taxonomy" id="692275"/>
    <lineage>
        <taxon>Eukaryota</taxon>
        <taxon>Fungi</taxon>
        <taxon>Dikarya</taxon>
        <taxon>Ascomycota</taxon>
        <taxon>Pezizomycotina</taxon>
        <taxon>Dothideomycetes</taxon>
        <taxon>Dothideomycetidae</taxon>
        <taxon>Mycosphaerellales</taxon>
        <taxon>Mycosphaerellaceae</taxon>
        <taxon>Sphaerulina</taxon>
    </lineage>
</organism>
<feature type="region of interest" description="Disordered" evidence="1">
    <location>
        <begin position="280"/>
        <end position="313"/>
    </location>
</feature>
<dbReference type="AlphaFoldDB" id="N1QH57"/>
<dbReference type="OMA" id="RIRHEYT"/>
<dbReference type="PANTHER" id="PTHR38113">
    <property type="match status" value="1"/>
</dbReference>
<evidence type="ECO:0000313" key="3">
    <source>
        <dbReference type="EMBL" id="EMF16520.1"/>
    </source>
</evidence>
<accession>N1QH57</accession>
<dbReference type="RefSeq" id="XP_016764641.1">
    <property type="nucleotide sequence ID" value="XM_016903243.1"/>
</dbReference>
<dbReference type="Pfam" id="PF10056">
    <property type="entry name" value="DUF2293"/>
    <property type="match status" value="1"/>
</dbReference>
<evidence type="ECO:0000259" key="2">
    <source>
        <dbReference type="Pfam" id="PF10056"/>
    </source>
</evidence>
<evidence type="ECO:0000313" key="4">
    <source>
        <dbReference type="Proteomes" id="UP000016931"/>
    </source>
</evidence>
<dbReference type="EMBL" id="KB456260">
    <property type="protein sequence ID" value="EMF16520.1"/>
    <property type="molecule type" value="Genomic_DNA"/>
</dbReference>